<sequence length="67" mass="7542">MQAIAVVWSGNVSGCWQIRYRGSDGLQRPTGEITVPAEVPETELVQYIADLCDEWATRSHREVVPLR</sequence>
<accession>A0ABT3TFN5</accession>
<feature type="domain" description="DUF7661" evidence="1">
    <location>
        <begin position="13"/>
        <end position="66"/>
    </location>
</feature>
<proteinExistence type="predicted"/>
<dbReference type="InterPro" id="IPR056078">
    <property type="entry name" value="DUF7661"/>
</dbReference>
<evidence type="ECO:0000259" key="1">
    <source>
        <dbReference type="Pfam" id="PF24697"/>
    </source>
</evidence>
<comment type="caution">
    <text evidence="2">The sequence shown here is derived from an EMBL/GenBank/DDBJ whole genome shotgun (WGS) entry which is preliminary data.</text>
</comment>
<keyword evidence="3" id="KW-1185">Reference proteome</keyword>
<evidence type="ECO:0000313" key="2">
    <source>
        <dbReference type="EMBL" id="MCX2980222.1"/>
    </source>
</evidence>
<dbReference type="EMBL" id="SHNN01000001">
    <property type="protein sequence ID" value="MCX2980222.1"/>
    <property type="molecule type" value="Genomic_DNA"/>
</dbReference>
<dbReference type="Proteomes" id="UP001143362">
    <property type="component" value="Unassembled WGS sequence"/>
</dbReference>
<organism evidence="2 3">
    <name type="scientific">Candidatus Litorirhabdus singularis</name>
    <dbReference type="NCBI Taxonomy" id="2518993"/>
    <lineage>
        <taxon>Bacteria</taxon>
        <taxon>Pseudomonadati</taxon>
        <taxon>Pseudomonadota</taxon>
        <taxon>Gammaproteobacteria</taxon>
        <taxon>Cellvibrionales</taxon>
        <taxon>Halieaceae</taxon>
        <taxon>Candidatus Litorirhabdus</taxon>
    </lineage>
</organism>
<dbReference type="Pfam" id="PF24697">
    <property type="entry name" value="DUF7661"/>
    <property type="match status" value="1"/>
</dbReference>
<name>A0ABT3TFN5_9GAMM</name>
<protein>
    <recommendedName>
        <fullName evidence="1">DUF7661 domain-containing protein</fullName>
    </recommendedName>
</protein>
<evidence type="ECO:0000313" key="3">
    <source>
        <dbReference type="Proteomes" id="UP001143362"/>
    </source>
</evidence>
<gene>
    <name evidence="2" type="ORF">EYC98_04990</name>
</gene>
<dbReference type="RefSeq" id="WP_279244201.1">
    <property type="nucleotide sequence ID" value="NZ_SHNN01000001.1"/>
</dbReference>
<reference evidence="2" key="1">
    <citation type="submission" date="2019-02" db="EMBL/GenBank/DDBJ databases">
        <authorList>
            <person name="Li S.-H."/>
        </authorList>
    </citation>
    <scope>NUCLEOTIDE SEQUENCE</scope>
    <source>
        <strain evidence="2">IMCC14734</strain>
    </source>
</reference>